<keyword evidence="1" id="KW-0472">Membrane</keyword>
<keyword evidence="1" id="KW-1133">Transmembrane helix</keyword>
<reference evidence="2" key="1">
    <citation type="submission" date="2013-04" db="EMBL/GenBank/DDBJ databases">
        <authorList>
            <person name="Qu J."/>
            <person name="Murali S.C."/>
            <person name="Bandaranaike D."/>
            <person name="Bellair M."/>
            <person name="Blankenburg K."/>
            <person name="Chao H."/>
            <person name="Dinh H."/>
            <person name="Doddapaneni H."/>
            <person name="Downs B."/>
            <person name="Dugan-Rocha S."/>
            <person name="Elkadiri S."/>
            <person name="Gnanaolivu R.D."/>
            <person name="Hernandez B."/>
            <person name="Javaid M."/>
            <person name="Jayaseelan J.C."/>
            <person name="Lee S."/>
            <person name="Li M."/>
            <person name="Ming W."/>
            <person name="Munidasa M."/>
            <person name="Muniz J."/>
            <person name="Nguyen L."/>
            <person name="Ongeri F."/>
            <person name="Osuji N."/>
            <person name="Pu L.-L."/>
            <person name="Puazo M."/>
            <person name="Qu C."/>
            <person name="Quiroz J."/>
            <person name="Raj R."/>
            <person name="Weissenberger G."/>
            <person name="Xin Y."/>
            <person name="Zou X."/>
            <person name="Han Y."/>
            <person name="Richards S."/>
            <person name="Worley K."/>
            <person name="Muzny D."/>
            <person name="Gibbs R."/>
        </authorList>
    </citation>
    <scope>NUCLEOTIDE SEQUENCE</scope>
    <source>
        <strain evidence="2">Sampled in the wild</strain>
    </source>
</reference>
<evidence type="ECO:0000313" key="3">
    <source>
        <dbReference type="Proteomes" id="UP000792457"/>
    </source>
</evidence>
<comment type="caution">
    <text evidence="2">The sequence shown here is derived from an EMBL/GenBank/DDBJ whole genome shotgun (WGS) entry which is preliminary data.</text>
</comment>
<keyword evidence="3" id="KW-1185">Reference proteome</keyword>
<sequence length="150" mass="17099">MNESVNISNSSSLLVISNLKLLALAVLFFQPNLGASSSSHDRYKYKEKKIPAGMSAEIYSYWKHAVETFESRRKSVYHFNAFCTYENLHDSLDNKTLPIDKQLDTLRTSQAQENRKTMIKTKILCGQQGIALRGHDGSRDLNIDKKSERN</sequence>
<proteinExistence type="predicted"/>
<name>A0A8K0JYY2_LADFU</name>
<evidence type="ECO:0000256" key="1">
    <source>
        <dbReference type="SAM" id="Phobius"/>
    </source>
</evidence>
<protein>
    <submittedName>
        <fullName evidence="2">Uncharacterized protein</fullName>
    </submittedName>
</protein>
<accession>A0A8K0JYY2</accession>
<feature type="transmembrane region" description="Helical" evidence="1">
    <location>
        <begin position="12"/>
        <end position="29"/>
    </location>
</feature>
<keyword evidence="1" id="KW-0812">Transmembrane</keyword>
<organism evidence="2 3">
    <name type="scientific">Ladona fulva</name>
    <name type="common">Scarce chaser dragonfly</name>
    <name type="synonym">Libellula fulva</name>
    <dbReference type="NCBI Taxonomy" id="123851"/>
    <lineage>
        <taxon>Eukaryota</taxon>
        <taxon>Metazoa</taxon>
        <taxon>Ecdysozoa</taxon>
        <taxon>Arthropoda</taxon>
        <taxon>Hexapoda</taxon>
        <taxon>Insecta</taxon>
        <taxon>Pterygota</taxon>
        <taxon>Palaeoptera</taxon>
        <taxon>Odonata</taxon>
        <taxon>Epiprocta</taxon>
        <taxon>Anisoptera</taxon>
        <taxon>Libelluloidea</taxon>
        <taxon>Libellulidae</taxon>
        <taxon>Ladona</taxon>
    </lineage>
</organism>
<dbReference type="OrthoDB" id="6582113at2759"/>
<dbReference type="AlphaFoldDB" id="A0A8K0JYY2"/>
<dbReference type="EMBL" id="KZ308193">
    <property type="protein sequence ID" value="KAG8224370.1"/>
    <property type="molecule type" value="Genomic_DNA"/>
</dbReference>
<gene>
    <name evidence="2" type="ORF">J437_LFUL005251</name>
</gene>
<reference evidence="2" key="2">
    <citation type="submission" date="2017-10" db="EMBL/GenBank/DDBJ databases">
        <title>Ladona fulva Genome sequencing and assembly.</title>
        <authorList>
            <person name="Murali S."/>
            <person name="Richards S."/>
            <person name="Bandaranaike D."/>
            <person name="Bellair M."/>
            <person name="Blankenburg K."/>
            <person name="Chao H."/>
            <person name="Dinh H."/>
            <person name="Doddapaneni H."/>
            <person name="Dugan-Rocha S."/>
            <person name="Elkadiri S."/>
            <person name="Gnanaolivu R."/>
            <person name="Hernandez B."/>
            <person name="Skinner E."/>
            <person name="Javaid M."/>
            <person name="Lee S."/>
            <person name="Li M."/>
            <person name="Ming W."/>
            <person name="Munidasa M."/>
            <person name="Muniz J."/>
            <person name="Nguyen L."/>
            <person name="Hughes D."/>
            <person name="Osuji N."/>
            <person name="Pu L.-L."/>
            <person name="Puazo M."/>
            <person name="Qu C."/>
            <person name="Quiroz J."/>
            <person name="Raj R."/>
            <person name="Weissenberger G."/>
            <person name="Xin Y."/>
            <person name="Zou X."/>
            <person name="Han Y."/>
            <person name="Worley K."/>
            <person name="Muzny D."/>
            <person name="Gibbs R."/>
        </authorList>
    </citation>
    <scope>NUCLEOTIDE SEQUENCE</scope>
    <source>
        <strain evidence="2">Sampled in the wild</strain>
    </source>
</reference>
<dbReference type="Proteomes" id="UP000792457">
    <property type="component" value="Unassembled WGS sequence"/>
</dbReference>
<evidence type="ECO:0000313" key="2">
    <source>
        <dbReference type="EMBL" id="KAG8224370.1"/>
    </source>
</evidence>